<proteinExistence type="predicted"/>
<evidence type="ECO:0000313" key="1">
    <source>
        <dbReference type="EMBL" id="QGZ58056.1"/>
    </source>
</evidence>
<organism evidence="1 2">
    <name type="scientific">Paraburkholderia acidiphila</name>
    <dbReference type="NCBI Taxonomy" id="2571747"/>
    <lineage>
        <taxon>Bacteria</taxon>
        <taxon>Pseudomonadati</taxon>
        <taxon>Pseudomonadota</taxon>
        <taxon>Betaproteobacteria</taxon>
        <taxon>Burkholderiales</taxon>
        <taxon>Burkholderiaceae</taxon>
        <taxon>Paraburkholderia</taxon>
    </lineage>
</organism>
<name>A0A7Z2JB33_9BURK</name>
<dbReference type="AlphaFoldDB" id="A0A7Z2JB33"/>
<dbReference type="KEGG" id="pacp:FAZ97_19200"/>
<reference evidence="1 2" key="1">
    <citation type="submission" date="2019-12" db="EMBL/GenBank/DDBJ databases">
        <title>Paraburkholderia acidiphila 7Q-K02 sp. nov and Paraburkholderia acidisoli DHF22 sp. nov., two strains isolated from forest soil.</title>
        <authorList>
            <person name="Gao Z."/>
            <person name="Qiu L."/>
        </authorList>
    </citation>
    <scope>NUCLEOTIDE SEQUENCE [LARGE SCALE GENOMIC DNA]</scope>
    <source>
        <strain evidence="1 2">7Q-K02</strain>
    </source>
</reference>
<gene>
    <name evidence="1" type="ORF">FAZ97_19200</name>
</gene>
<evidence type="ECO:0000313" key="2">
    <source>
        <dbReference type="Proteomes" id="UP000434209"/>
    </source>
</evidence>
<dbReference type="OrthoDB" id="8852572at2"/>
<dbReference type="EMBL" id="CP046910">
    <property type="protein sequence ID" value="QGZ58056.1"/>
    <property type="molecule type" value="Genomic_DNA"/>
</dbReference>
<sequence>MGGQTALRRLLNVSLLGSFVLLTGCPYYVAPAGTVVTIPASFDRSFAAASGAMRDEGLTITTQDSASGTIVGGRDGNTVTASVRQQADGSVVVQFHSGDEGDPTLLQRVSQSYDRRMGR</sequence>
<protein>
    <recommendedName>
        <fullName evidence="3">Beta-barrel assembly machine subunit BamC</fullName>
    </recommendedName>
</protein>
<keyword evidence="2" id="KW-1185">Reference proteome</keyword>
<accession>A0A7Z2JB33</accession>
<evidence type="ECO:0008006" key="3">
    <source>
        <dbReference type="Google" id="ProtNLM"/>
    </source>
</evidence>
<dbReference type="Proteomes" id="UP000434209">
    <property type="component" value="Chromosome 2"/>
</dbReference>